<proteinExistence type="predicted"/>
<accession>A0A174ELU1</accession>
<evidence type="ECO:0000313" key="2">
    <source>
        <dbReference type="Proteomes" id="UP000095558"/>
    </source>
</evidence>
<organism evidence="1 2">
    <name type="scientific">Clostridium disporicum</name>
    <dbReference type="NCBI Taxonomy" id="84024"/>
    <lineage>
        <taxon>Bacteria</taxon>
        <taxon>Bacillati</taxon>
        <taxon>Bacillota</taxon>
        <taxon>Clostridia</taxon>
        <taxon>Eubacteriales</taxon>
        <taxon>Clostridiaceae</taxon>
        <taxon>Clostridium</taxon>
    </lineage>
</organism>
<dbReference type="RefSeq" id="WP_055276871.1">
    <property type="nucleotide sequence ID" value="NZ_CYZV01000023.1"/>
</dbReference>
<dbReference type="InterPro" id="IPR024524">
    <property type="entry name" value="DUF3800"/>
</dbReference>
<dbReference type="AlphaFoldDB" id="A0A174ELU1"/>
<reference evidence="1 2" key="1">
    <citation type="submission" date="2015-09" db="EMBL/GenBank/DDBJ databases">
        <authorList>
            <consortium name="Pathogen Informatics"/>
        </authorList>
    </citation>
    <scope>NUCLEOTIDE SEQUENCE [LARGE SCALE GENOMIC DNA]</scope>
    <source>
        <strain evidence="1 2">2789STDY5834855</strain>
    </source>
</reference>
<dbReference type="EMBL" id="CYZV01000023">
    <property type="protein sequence ID" value="CUO38803.1"/>
    <property type="molecule type" value="Genomic_DNA"/>
</dbReference>
<dbReference type="Proteomes" id="UP000095558">
    <property type="component" value="Unassembled WGS sequence"/>
</dbReference>
<gene>
    <name evidence="1" type="ORF">ERS852470_02192</name>
</gene>
<dbReference type="OrthoDB" id="6399948at2"/>
<dbReference type="Pfam" id="PF12686">
    <property type="entry name" value="DUF3800"/>
    <property type="match status" value="1"/>
</dbReference>
<sequence>MDYRNIYIDESGNTGPNYLDKEEQYFILAGWLDINNEMQKAENVESLADLLGKKEVKSSDLAKTVTGKKKMLRVIEFMKEKKCVPIIAIANKKYCIPMRIIEVLLDPVYNDEIFPEFDEPKYYELKKQYADRLFKYLSHNELEKFAKIYRGKDISNDERENKMKSFIDEIYNSLSNKDIELARLIKGAKKKIKANLEAEVGNKSEILARQSPNIWLLYMFFLLVENNYSKYGYKFKVIHDEQSKYSSHIQDMFLFVNEHKYLFYGNLNHIDEIKFSNSKNTLMIQAADILAGSINMILKRKNINWKNDISFINILNTVIPYIKDSCNEDSNTVYVENLEVFLNIMKFYEQRI</sequence>
<protein>
    <submittedName>
        <fullName evidence="1">Protein of uncharacterized function (DUF3800)</fullName>
    </submittedName>
</protein>
<evidence type="ECO:0000313" key="1">
    <source>
        <dbReference type="EMBL" id="CUO38803.1"/>
    </source>
</evidence>
<name>A0A174ELU1_9CLOT</name>